<dbReference type="NCBIfam" id="TIGR00188">
    <property type="entry name" value="rnpA"/>
    <property type="match status" value="1"/>
</dbReference>
<dbReference type="PANTHER" id="PTHR33992">
    <property type="entry name" value="RIBONUCLEASE P PROTEIN COMPONENT"/>
    <property type="match status" value="1"/>
</dbReference>
<comment type="function">
    <text evidence="1 7">RNaseP catalyzes the removal of the 5'-leader sequence from pre-tRNA to produce the mature 5'-terminus. It can also cleave other RNA substrates such as 4.5S RNA. The protein component plays an auxiliary but essential role in vivo by binding to the 5'-leader sequence and broadening the substrate specificity of the ribozyme.</text>
</comment>
<dbReference type="OrthoDB" id="1524972at2"/>
<reference evidence="9 10" key="1">
    <citation type="journal article" date="2007" name="Appl. Environ. Microbiol.">
        <title>Genome sequence of the cellulolytic gliding bacterium Cytophaga hutchinsonii.</title>
        <authorList>
            <person name="Xie G."/>
            <person name="Bruce D.C."/>
            <person name="Challacombe J.F."/>
            <person name="Chertkov O."/>
            <person name="Detter J.C."/>
            <person name="Gilna P."/>
            <person name="Han C.S."/>
            <person name="Lucas S."/>
            <person name="Misra M."/>
            <person name="Myers G.L."/>
            <person name="Richardson P."/>
            <person name="Tapia R."/>
            <person name="Thayer N."/>
            <person name="Thompson L.S."/>
            <person name="Brettin T.S."/>
            <person name="Henrissat B."/>
            <person name="Wilson D.B."/>
            <person name="McBride M.J."/>
        </authorList>
    </citation>
    <scope>NUCLEOTIDE SEQUENCE [LARGE SCALE GENOMIC DNA]</scope>
    <source>
        <strain evidence="10">ATCC 33406 / DSM 1761 / CIP 103989 / NBRC 15051 / NCIMB 9469 / D465</strain>
    </source>
</reference>
<evidence type="ECO:0000256" key="5">
    <source>
        <dbReference type="ARBA" id="ARBA00022801"/>
    </source>
</evidence>
<evidence type="ECO:0000256" key="8">
    <source>
        <dbReference type="NCBIfam" id="TIGR00188"/>
    </source>
</evidence>
<dbReference type="GO" id="GO:0000049">
    <property type="term" value="F:tRNA binding"/>
    <property type="evidence" value="ECO:0007669"/>
    <property type="project" value="UniProtKB-UniRule"/>
</dbReference>
<dbReference type="KEGG" id="chu:CHU_0097"/>
<organism evidence="9 10">
    <name type="scientific">Cytophaga hutchinsonii (strain ATCC 33406 / DSM 1761 / CIP 103989 / NBRC 15051 / NCIMB 9469 / D465)</name>
    <dbReference type="NCBI Taxonomy" id="269798"/>
    <lineage>
        <taxon>Bacteria</taxon>
        <taxon>Pseudomonadati</taxon>
        <taxon>Bacteroidota</taxon>
        <taxon>Cytophagia</taxon>
        <taxon>Cytophagales</taxon>
        <taxon>Cytophagaceae</taxon>
        <taxon>Cytophaga</taxon>
    </lineage>
</organism>
<evidence type="ECO:0000313" key="9">
    <source>
        <dbReference type="EMBL" id="ABG57391.1"/>
    </source>
</evidence>
<keyword evidence="10" id="KW-1185">Reference proteome</keyword>
<sequence>MHQNNIHTNGNKLFSFPKKEKLTSKTTIDRLFKEGESRFKYPFRILFLSADTYTEYFPQVLISVSKRNFKRAVDRNRIKRLIREAYRLQKNELLALFPVKPASLAILYTAKEEIQLEELKKKLYLIIKMTQSDNNSLK</sequence>
<dbReference type="Proteomes" id="UP000001822">
    <property type="component" value="Chromosome"/>
</dbReference>
<evidence type="ECO:0000256" key="7">
    <source>
        <dbReference type="HAMAP-Rule" id="MF_00227"/>
    </source>
</evidence>
<name>A0A6N4SMA6_CYTH3</name>
<gene>
    <name evidence="7 9" type="primary">rnpA</name>
    <name evidence="9" type="ordered locus">CHU_0097</name>
</gene>
<dbReference type="SUPFAM" id="SSF54211">
    <property type="entry name" value="Ribosomal protein S5 domain 2-like"/>
    <property type="match status" value="1"/>
</dbReference>
<dbReference type="EC" id="3.1.26.5" evidence="7 8"/>
<evidence type="ECO:0000256" key="3">
    <source>
        <dbReference type="ARBA" id="ARBA00022722"/>
    </source>
</evidence>
<dbReference type="AlphaFoldDB" id="A0A6N4SMA6"/>
<evidence type="ECO:0000256" key="1">
    <source>
        <dbReference type="ARBA" id="ARBA00002663"/>
    </source>
</evidence>
<dbReference type="InterPro" id="IPR014721">
    <property type="entry name" value="Ribsml_uS5_D2-typ_fold_subgr"/>
</dbReference>
<evidence type="ECO:0000256" key="2">
    <source>
        <dbReference type="ARBA" id="ARBA00022694"/>
    </source>
</evidence>
<dbReference type="InterPro" id="IPR020539">
    <property type="entry name" value="RNase_P_CS"/>
</dbReference>
<dbReference type="InterPro" id="IPR020568">
    <property type="entry name" value="Ribosomal_Su5_D2-typ_SF"/>
</dbReference>
<proteinExistence type="inferred from homology"/>
<dbReference type="EMBL" id="CP000383">
    <property type="protein sequence ID" value="ABG57391.1"/>
    <property type="molecule type" value="Genomic_DNA"/>
</dbReference>
<keyword evidence="3 7" id="KW-0540">Nuclease</keyword>
<dbReference type="PROSITE" id="PS00648">
    <property type="entry name" value="RIBONUCLEASE_P"/>
    <property type="match status" value="1"/>
</dbReference>
<dbReference type="HAMAP" id="MF_00227">
    <property type="entry name" value="RNase_P"/>
    <property type="match status" value="1"/>
</dbReference>
<dbReference type="GO" id="GO:0042781">
    <property type="term" value="F:3'-tRNA processing endoribonuclease activity"/>
    <property type="evidence" value="ECO:0007669"/>
    <property type="project" value="TreeGrafter"/>
</dbReference>
<comment type="catalytic activity">
    <reaction evidence="7">
        <text>Endonucleolytic cleavage of RNA, removing 5'-extranucleotides from tRNA precursor.</text>
        <dbReference type="EC" id="3.1.26.5"/>
    </reaction>
</comment>
<keyword evidence="4 7" id="KW-0255">Endonuclease</keyword>
<comment type="subunit">
    <text evidence="7">Consists of a catalytic RNA component (M1 or rnpB) and a protein subunit.</text>
</comment>
<keyword evidence="5 7" id="KW-0378">Hydrolase</keyword>
<accession>A0A6N4SMA6</accession>
<dbReference type="GO" id="GO:0001682">
    <property type="term" value="P:tRNA 5'-leader removal"/>
    <property type="evidence" value="ECO:0007669"/>
    <property type="project" value="UniProtKB-UniRule"/>
</dbReference>
<evidence type="ECO:0000313" key="10">
    <source>
        <dbReference type="Proteomes" id="UP000001822"/>
    </source>
</evidence>
<comment type="similarity">
    <text evidence="7">Belongs to the RnpA family.</text>
</comment>
<dbReference type="RefSeq" id="WP_011583507.1">
    <property type="nucleotide sequence ID" value="NC_008255.1"/>
</dbReference>
<evidence type="ECO:0000256" key="6">
    <source>
        <dbReference type="ARBA" id="ARBA00022884"/>
    </source>
</evidence>
<dbReference type="GO" id="GO:0030677">
    <property type="term" value="C:ribonuclease P complex"/>
    <property type="evidence" value="ECO:0007669"/>
    <property type="project" value="TreeGrafter"/>
</dbReference>
<evidence type="ECO:0000256" key="4">
    <source>
        <dbReference type="ARBA" id="ARBA00022759"/>
    </source>
</evidence>
<dbReference type="PANTHER" id="PTHR33992:SF1">
    <property type="entry name" value="RIBONUCLEASE P PROTEIN COMPONENT"/>
    <property type="match status" value="1"/>
</dbReference>
<dbReference type="InterPro" id="IPR000100">
    <property type="entry name" value="RNase_P"/>
</dbReference>
<dbReference type="GO" id="GO:0004526">
    <property type="term" value="F:ribonuclease P activity"/>
    <property type="evidence" value="ECO:0007669"/>
    <property type="project" value="UniProtKB-UniRule"/>
</dbReference>
<keyword evidence="2 7" id="KW-0819">tRNA processing</keyword>
<dbReference type="Pfam" id="PF00825">
    <property type="entry name" value="Ribonuclease_P"/>
    <property type="match status" value="1"/>
</dbReference>
<dbReference type="Gene3D" id="3.30.230.10">
    <property type="match status" value="1"/>
</dbReference>
<keyword evidence="6 7" id="KW-0694">RNA-binding</keyword>
<protein>
    <recommendedName>
        <fullName evidence="7 8">Ribonuclease P protein component</fullName>
        <shortName evidence="7">RNase P protein</shortName>
        <shortName evidence="7">RNaseP protein</shortName>
        <ecNumber evidence="7 8">3.1.26.5</ecNumber>
    </recommendedName>
    <alternativeName>
        <fullName evidence="7">Protein C5</fullName>
    </alternativeName>
</protein>